<evidence type="ECO:0000313" key="15">
    <source>
        <dbReference type="EMBL" id="CAK1583130.1"/>
    </source>
</evidence>
<feature type="domain" description="ZAD" evidence="14">
    <location>
        <begin position="5"/>
        <end position="79"/>
    </location>
</feature>
<sequence>MDNHKICRICCENSGTTNVFQSNYGVPVSVKIMYCCKNIRISDDDGLPTLICDICKKELEASYNFVLKCEASDKKLRLSKDAIFNSFYSIKEEIKKECEDECDNSFNDDTSEYPVDNVNDDETTPNETENVNHIEMKKKSNSLCKEVEYQCSVCGRFCASNSILITHMRTHTTDKPYHCQFCDKKYKEKGSLKRHKDSNHHPKNRSRNFICESCGKAFFSKNDVKIHLRTHTGETPYICNNCPMKFTQISAYLRHQKRHSGVRSYSCSICNKKFCTKDELKMHSNVHSNEKKYSCPICSSPFKYRNNLKKHLLLHSQPKSFVCNHCGRTFNVKGNLKIHIDRIHSPKSGYCSMCSKNVANMEVHMWRHSGERPLKCEQCSSSFYEVKALAHHTNFRHKNKEKHKCTYDGCTMAFPTKPMLDFHKAKLHETGIPFPCDRCSRGFYRKNDLARHKIGTHKERLL</sequence>
<dbReference type="SMART" id="SM00355">
    <property type="entry name" value="ZnF_C2H2"/>
    <property type="match status" value="10"/>
</dbReference>
<evidence type="ECO:0000256" key="1">
    <source>
        <dbReference type="ARBA" id="ARBA00004123"/>
    </source>
</evidence>
<comment type="similarity">
    <text evidence="2">Belongs to the krueppel C2H2-type zinc-finger protein family.</text>
</comment>
<evidence type="ECO:0000256" key="3">
    <source>
        <dbReference type="ARBA" id="ARBA00022723"/>
    </source>
</evidence>
<dbReference type="PROSITE" id="PS00028">
    <property type="entry name" value="ZINC_FINGER_C2H2_1"/>
    <property type="match status" value="9"/>
</dbReference>
<evidence type="ECO:0000256" key="6">
    <source>
        <dbReference type="ARBA" id="ARBA00022833"/>
    </source>
</evidence>
<feature type="binding site" evidence="12">
    <location>
        <position position="52"/>
    </location>
    <ligand>
        <name>Zn(2+)</name>
        <dbReference type="ChEBI" id="CHEBI:29105"/>
    </ligand>
</feature>
<evidence type="ECO:0000256" key="10">
    <source>
        <dbReference type="ARBA" id="ARBA00037948"/>
    </source>
</evidence>
<keyword evidence="4" id="KW-0677">Repeat</keyword>
<evidence type="ECO:0000256" key="9">
    <source>
        <dbReference type="ARBA" id="ARBA00023242"/>
    </source>
</evidence>
<feature type="binding site" evidence="12">
    <location>
        <position position="10"/>
    </location>
    <ligand>
        <name>Zn(2+)</name>
        <dbReference type="ChEBI" id="CHEBI:29105"/>
    </ligand>
</feature>
<feature type="domain" description="C2H2-type" evidence="13">
    <location>
        <begin position="237"/>
        <end position="264"/>
    </location>
</feature>
<keyword evidence="6 12" id="KW-0862">Zinc</keyword>
<keyword evidence="8" id="KW-0804">Transcription</keyword>
<evidence type="ECO:0000256" key="4">
    <source>
        <dbReference type="ARBA" id="ARBA00022737"/>
    </source>
</evidence>
<dbReference type="PANTHER" id="PTHR24388">
    <property type="entry name" value="ZINC FINGER PROTEIN"/>
    <property type="match status" value="1"/>
</dbReference>
<dbReference type="InterPro" id="IPR050527">
    <property type="entry name" value="Snail/Krueppel_Znf"/>
</dbReference>
<feature type="domain" description="C2H2-type" evidence="13">
    <location>
        <begin position="265"/>
        <end position="292"/>
    </location>
</feature>
<dbReference type="GO" id="GO:0000978">
    <property type="term" value="F:RNA polymerase II cis-regulatory region sequence-specific DNA binding"/>
    <property type="evidence" value="ECO:0007669"/>
    <property type="project" value="TreeGrafter"/>
</dbReference>
<feature type="domain" description="C2H2-type" evidence="13">
    <location>
        <begin position="209"/>
        <end position="236"/>
    </location>
</feature>
<dbReference type="Proteomes" id="UP001314205">
    <property type="component" value="Unassembled WGS sequence"/>
</dbReference>
<feature type="domain" description="C2H2-type" evidence="13">
    <location>
        <begin position="149"/>
        <end position="176"/>
    </location>
</feature>
<dbReference type="FunFam" id="3.30.160.60:FF:000193">
    <property type="entry name" value="Zinc finger protein 300"/>
    <property type="match status" value="1"/>
</dbReference>
<feature type="binding site" evidence="12">
    <location>
        <position position="55"/>
    </location>
    <ligand>
        <name>Zn(2+)</name>
        <dbReference type="ChEBI" id="CHEBI:29105"/>
    </ligand>
</feature>
<feature type="binding site" evidence="12">
    <location>
        <position position="7"/>
    </location>
    <ligand>
        <name>Zn(2+)</name>
        <dbReference type="ChEBI" id="CHEBI:29105"/>
    </ligand>
</feature>
<dbReference type="SUPFAM" id="SSF57667">
    <property type="entry name" value="beta-beta-alpha zinc fingers"/>
    <property type="match status" value="6"/>
</dbReference>
<dbReference type="GO" id="GO:0005634">
    <property type="term" value="C:nucleus"/>
    <property type="evidence" value="ECO:0007669"/>
    <property type="project" value="UniProtKB-SubCell"/>
</dbReference>
<protein>
    <submittedName>
        <fullName evidence="15">Uncharacterized protein</fullName>
    </submittedName>
</protein>
<feature type="domain" description="C2H2-type" evidence="13">
    <location>
        <begin position="374"/>
        <end position="402"/>
    </location>
</feature>
<evidence type="ECO:0000259" key="13">
    <source>
        <dbReference type="PROSITE" id="PS50157"/>
    </source>
</evidence>
<dbReference type="Pfam" id="PF00096">
    <property type="entry name" value="zf-C2H2"/>
    <property type="match status" value="6"/>
</dbReference>
<dbReference type="SMART" id="SM00868">
    <property type="entry name" value="zf-AD"/>
    <property type="match status" value="1"/>
</dbReference>
<dbReference type="FunFam" id="3.30.160.60:FF:000446">
    <property type="entry name" value="Zinc finger protein"/>
    <property type="match status" value="1"/>
</dbReference>
<name>A0AAV1KJA0_9NEOP</name>
<dbReference type="Pfam" id="PF07776">
    <property type="entry name" value="zf-AD"/>
    <property type="match status" value="1"/>
</dbReference>
<reference evidence="15 16" key="1">
    <citation type="submission" date="2023-11" db="EMBL/GenBank/DDBJ databases">
        <authorList>
            <person name="Hedman E."/>
            <person name="Englund M."/>
            <person name="Stromberg M."/>
            <person name="Nyberg Akerstrom W."/>
            <person name="Nylinder S."/>
            <person name="Jareborg N."/>
            <person name="Kallberg Y."/>
            <person name="Kronander E."/>
        </authorList>
    </citation>
    <scope>NUCLEOTIDE SEQUENCE [LARGE SCALE GENOMIC DNA]</scope>
</reference>
<dbReference type="PANTHER" id="PTHR24388:SF104">
    <property type="entry name" value="AT-RICH BINDING PROTEIN-RELATED"/>
    <property type="match status" value="1"/>
</dbReference>
<dbReference type="Gene3D" id="3.30.160.60">
    <property type="entry name" value="Classic Zinc Finger"/>
    <property type="match status" value="9"/>
</dbReference>
<feature type="domain" description="C2H2-type" evidence="13">
    <location>
        <begin position="293"/>
        <end position="320"/>
    </location>
</feature>
<comment type="similarity">
    <text evidence="10">Belongs to the snail C2H2-type zinc-finger protein family.</text>
</comment>
<keyword evidence="3 12" id="KW-0479">Metal-binding</keyword>
<evidence type="ECO:0000256" key="5">
    <source>
        <dbReference type="ARBA" id="ARBA00022771"/>
    </source>
</evidence>
<dbReference type="GO" id="GO:0008270">
    <property type="term" value="F:zinc ion binding"/>
    <property type="evidence" value="ECO:0007669"/>
    <property type="project" value="UniProtKB-UniRule"/>
</dbReference>
<evidence type="ECO:0000256" key="2">
    <source>
        <dbReference type="ARBA" id="ARBA00006991"/>
    </source>
</evidence>
<dbReference type="InterPro" id="IPR036236">
    <property type="entry name" value="Znf_C2H2_sf"/>
</dbReference>
<accession>A0AAV1KJA0</accession>
<evidence type="ECO:0000256" key="8">
    <source>
        <dbReference type="ARBA" id="ARBA00023163"/>
    </source>
</evidence>
<evidence type="ECO:0000313" key="16">
    <source>
        <dbReference type="Proteomes" id="UP001314205"/>
    </source>
</evidence>
<dbReference type="FunFam" id="3.30.160.60:FF:000264">
    <property type="entry name" value="Zinc finger protein 236"/>
    <property type="match status" value="1"/>
</dbReference>
<comment type="subcellular location">
    <subcellularLocation>
        <location evidence="1">Nucleus</location>
    </subcellularLocation>
</comment>
<dbReference type="InterPro" id="IPR013087">
    <property type="entry name" value="Znf_C2H2_type"/>
</dbReference>
<dbReference type="EMBL" id="CAVLGL010000046">
    <property type="protein sequence ID" value="CAK1583130.1"/>
    <property type="molecule type" value="Genomic_DNA"/>
</dbReference>
<dbReference type="InterPro" id="IPR012934">
    <property type="entry name" value="Znf_AD"/>
</dbReference>
<evidence type="ECO:0000259" key="14">
    <source>
        <dbReference type="PROSITE" id="PS51915"/>
    </source>
</evidence>
<feature type="domain" description="C2H2-type" evidence="13">
    <location>
        <begin position="434"/>
        <end position="457"/>
    </location>
</feature>
<dbReference type="SUPFAM" id="SSF57716">
    <property type="entry name" value="Glucocorticoid receptor-like (DNA-binding domain)"/>
    <property type="match status" value="1"/>
</dbReference>
<keyword evidence="7" id="KW-0805">Transcription regulation</keyword>
<keyword evidence="5 11" id="KW-0863">Zinc-finger</keyword>
<feature type="domain" description="C2H2-type" evidence="13">
    <location>
        <begin position="177"/>
        <end position="206"/>
    </location>
</feature>
<dbReference type="AlphaFoldDB" id="A0AAV1KJA0"/>
<dbReference type="FunFam" id="3.30.160.60:FF:002343">
    <property type="entry name" value="Zinc finger protein 33A"/>
    <property type="match status" value="1"/>
</dbReference>
<gene>
    <name evidence="15" type="ORF">PARMNEM_LOCUS4568</name>
</gene>
<keyword evidence="16" id="KW-1185">Reference proteome</keyword>
<comment type="caution">
    <text evidence="15">The sequence shown here is derived from an EMBL/GenBank/DDBJ whole genome shotgun (WGS) entry which is preliminary data.</text>
</comment>
<proteinExistence type="inferred from homology"/>
<keyword evidence="9" id="KW-0539">Nucleus</keyword>
<evidence type="ECO:0000256" key="7">
    <source>
        <dbReference type="ARBA" id="ARBA00023015"/>
    </source>
</evidence>
<dbReference type="PROSITE" id="PS51915">
    <property type="entry name" value="ZAD"/>
    <property type="match status" value="1"/>
</dbReference>
<evidence type="ECO:0000256" key="12">
    <source>
        <dbReference type="PROSITE-ProRule" id="PRU01263"/>
    </source>
</evidence>
<dbReference type="Gene3D" id="3.40.1800.20">
    <property type="match status" value="1"/>
</dbReference>
<dbReference type="GO" id="GO:0000981">
    <property type="term" value="F:DNA-binding transcription factor activity, RNA polymerase II-specific"/>
    <property type="evidence" value="ECO:0007669"/>
    <property type="project" value="TreeGrafter"/>
</dbReference>
<organism evidence="15 16">
    <name type="scientific">Parnassius mnemosyne</name>
    <name type="common">clouded apollo</name>
    <dbReference type="NCBI Taxonomy" id="213953"/>
    <lineage>
        <taxon>Eukaryota</taxon>
        <taxon>Metazoa</taxon>
        <taxon>Ecdysozoa</taxon>
        <taxon>Arthropoda</taxon>
        <taxon>Hexapoda</taxon>
        <taxon>Insecta</taxon>
        <taxon>Pterygota</taxon>
        <taxon>Neoptera</taxon>
        <taxon>Endopterygota</taxon>
        <taxon>Lepidoptera</taxon>
        <taxon>Glossata</taxon>
        <taxon>Ditrysia</taxon>
        <taxon>Papilionoidea</taxon>
        <taxon>Papilionidae</taxon>
        <taxon>Parnassiinae</taxon>
        <taxon>Parnassini</taxon>
        <taxon>Parnassius</taxon>
        <taxon>Driopa</taxon>
    </lineage>
</organism>
<evidence type="ECO:0000256" key="11">
    <source>
        <dbReference type="PROSITE-ProRule" id="PRU00042"/>
    </source>
</evidence>
<dbReference type="PROSITE" id="PS50157">
    <property type="entry name" value="ZINC_FINGER_C2H2_2"/>
    <property type="match status" value="9"/>
</dbReference>
<feature type="domain" description="C2H2-type" evidence="13">
    <location>
        <begin position="321"/>
        <end position="349"/>
    </location>
</feature>